<gene>
    <name evidence="1" type="ORF">LCGC14_0111360</name>
</gene>
<dbReference type="AlphaFoldDB" id="A0A0F9XQY1"/>
<reference evidence="1" key="1">
    <citation type="journal article" date="2015" name="Nature">
        <title>Complex archaea that bridge the gap between prokaryotes and eukaryotes.</title>
        <authorList>
            <person name="Spang A."/>
            <person name="Saw J.H."/>
            <person name="Jorgensen S.L."/>
            <person name="Zaremba-Niedzwiedzka K."/>
            <person name="Martijn J."/>
            <person name="Lind A.E."/>
            <person name="van Eijk R."/>
            <person name="Schleper C."/>
            <person name="Guy L."/>
            <person name="Ettema T.J."/>
        </authorList>
    </citation>
    <scope>NUCLEOTIDE SEQUENCE</scope>
</reference>
<comment type="caution">
    <text evidence="1">The sequence shown here is derived from an EMBL/GenBank/DDBJ whole genome shotgun (WGS) entry which is preliminary data.</text>
</comment>
<accession>A0A0F9XQY1</accession>
<evidence type="ECO:0000313" key="1">
    <source>
        <dbReference type="EMBL" id="KKO01812.1"/>
    </source>
</evidence>
<protein>
    <submittedName>
        <fullName evidence="1">Uncharacterized protein</fullName>
    </submittedName>
</protein>
<dbReference type="EMBL" id="LAZR01000033">
    <property type="protein sequence ID" value="KKO01812.1"/>
    <property type="molecule type" value="Genomic_DNA"/>
</dbReference>
<organism evidence="1">
    <name type="scientific">marine sediment metagenome</name>
    <dbReference type="NCBI Taxonomy" id="412755"/>
    <lineage>
        <taxon>unclassified sequences</taxon>
        <taxon>metagenomes</taxon>
        <taxon>ecological metagenomes</taxon>
    </lineage>
</organism>
<sequence>MSNERTIADVIEEHRLLVGADEVRLPLGPEATAENLEAELARLREASHVYNSFTGLEQAEAKIARFREKFRRIRKLTQRETITSIEDLDGKLRNIFLEADWLIDVDQEADTAWIVKQREKKARTE</sequence>
<proteinExistence type="predicted"/>
<name>A0A0F9XQY1_9ZZZZ</name>